<evidence type="ECO:0000313" key="3">
    <source>
        <dbReference type="EMBL" id="CDS37443.1"/>
    </source>
</evidence>
<dbReference type="Gene3D" id="1.10.238.10">
    <property type="entry name" value="EF-hand"/>
    <property type="match status" value="1"/>
</dbReference>
<feature type="domain" description="EF-hand" evidence="2">
    <location>
        <begin position="41"/>
        <end position="69"/>
    </location>
</feature>
<sequence>MKTTRSRAEVLKLLQSLDHDKSGKVSAGELMAVFGDEVTHEELKAFIARHDKDNDGELDIDELLEFFTK</sequence>
<keyword evidence="1" id="KW-0106">Calcium</keyword>
<evidence type="ECO:0000313" key="4">
    <source>
        <dbReference type="Proteomes" id="UP000017246"/>
    </source>
</evidence>
<evidence type="ECO:0000256" key="1">
    <source>
        <dbReference type="ARBA" id="ARBA00022837"/>
    </source>
</evidence>
<reference evidence="3" key="1">
    <citation type="journal article" date="2013" name="Nature">
        <title>The genomes of four tapeworm species reveal adaptations to parasitism.</title>
        <authorList>
            <person name="Tsai I.J."/>
            <person name="Zarowiecki M."/>
            <person name="Holroyd N."/>
            <person name="Garciarrubio A."/>
            <person name="Sanchez-Flores A."/>
            <person name="Brooks K.L."/>
            <person name="Tracey A."/>
            <person name="Bobes R.J."/>
            <person name="Fragoso G."/>
            <person name="Sciutto E."/>
            <person name="Aslett M."/>
            <person name="Beasley H."/>
            <person name="Bennett H.M."/>
            <person name="Cai J."/>
            <person name="Camicia F."/>
            <person name="Clark R."/>
            <person name="Cucher M."/>
            <person name="De Silva N."/>
            <person name="Day T.A."/>
            <person name="Deplazes P."/>
            <person name="Estrada K."/>
            <person name="Fernandez C."/>
            <person name="Holland P.W."/>
            <person name="Hou J."/>
            <person name="Hu S."/>
            <person name="Huckvale T."/>
            <person name="Hung S.S."/>
            <person name="Kamenetzky L."/>
            <person name="Keane J.A."/>
            <person name="Kiss F."/>
            <person name="Koziol U."/>
            <person name="Lambert O."/>
            <person name="Liu K."/>
            <person name="Luo X."/>
            <person name="Luo Y."/>
            <person name="Macchiaroli N."/>
            <person name="Nichol S."/>
            <person name="Paps J."/>
            <person name="Parkinson J."/>
            <person name="Pouchkina-Stantcheva N."/>
            <person name="Riddiford N."/>
            <person name="Rosenzvit M."/>
            <person name="Salinas G."/>
            <person name="Wasmuth J.D."/>
            <person name="Zamanian M."/>
            <person name="Zheng Y."/>
            <person name="Cai X."/>
            <person name="Soberon X."/>
            <person name="Olson P.D."/>
            <person name="Laclette J.P."/>
            <person name="Brehm K."/>
            <person name="Berriman M."/>
            <person name="Garciarrubio A."/>
            <person name="Bobes R.J."/>
            <person name="Fragoso G."/>
            <person name="Sanchez-Flores A."/>
            <person name="Estrada K."/>
            <person name="Cevallos M.A."/>
            <person name="Morett E."/>
            <person name="Gonzalez V."/>
            <person name="Portillo T."/>
            <person name="Ochoa-Leyva A."/>
            <person name="Jose M.V."/>
            <person name="Sciutto E."/>
            <person name="Landa A."/>
            <person name="Jimenez L."/>
            <person name="Valdes V."/>
            <person name="Carrero J.C."/>
            <person name="Larralde C."/>
            <person name="Morales-Montor J."/>
            <person name="Limon-Lason J."/>
            <person name="Soberon X."/>
            <person name="Laclette J.P."/>
        </authorList>
    </citation>
    <scope>NUCLEOTIDE SEQUENCE [LARGE SCALE GENOMIC DNA]</scope>
</reference>
<dbReference type="Pfam" id="PF13499">
    <property type="entry name" value="EF-hand_7"/>
    <property type="match status" value="1"/>
</dbReference>
<dbReference type="SUPFAM" id="SSF47473">
    <property type="entry name" value="EF-hand"/>
    <property type="match status" value="1"/>
</dbReference>
<proteinExistence type="predicted"/>
<dbReference type="InterPro" id="IPR018247">
    <property type="entry name" value="EF_Hand_1_Ca_BS"/>
</dbReference>
<dbReference type="OrthoDB" id="293868at2759"/>
<dbReference type="PROSITE" id="PS00018">
    <property type="entry name" value="EF_HAND_1"/>
    <property type="match status" value="2"/>
</dbReference>
<gene>
    <name evidence="3" type="ORF">EmuJ_000468700</name>
</gene>
<dbReference type="GO" id="GO:0005509">
    <property type="term" value="F:calcium ion binding"/>
    <property type="evidence" value="ECO:0007669"/>
    <property type="project" value="InterPro"/>
</dbReference>
<accession>A0A068Y5M3</accession>
<feature type="domain" description="EF-hand" evidence="2">
    <location>
        <begin position="5"/>
        <end position="40"/>
    </location>
</feature>
<reference evidence="3" key="2">
    <citation type="submission" date="2015-11" db="EMBL/GenBank/DDBJ databases">
        <authorList>
            <person name="Zhang Y."/>
            <person name="Guo Z."/>
        </authorList>
    </citation>
    <scope>NUCLEOTIDE SEQUENCE</scope>
</reference>
<dbReference type="AlphaFoldDB" id="A0A068Y5M3"/>
<dbReference type="InterPro" id="IPR011992">
    <property type="entry name" value="EF-hand-dom_pair"/>
</dbReference>
<dbReference type="PROSITE" id="PS50222">
    <property type="entry name" value="EF_HAND_2"/>
    <property type="match status" value="2"/>
</dbReference>
<keyword evidence="4" id="KW-1185">Reference proteome</keyword>
<dbReference type="OMA" id="IGAYHIT"/>
<organism evidence="3 4">
    <name type="scientific">Echinococcus multilocularis</name>
    <name type="common">Fox tapeworm</name>
    <dbReference type="NCBI Taxonomy" id="6211"/>
    <lineage>
        <taxon>Eukaryota</taxon>
        <taxon>Metazoa</taxon>
        <taxon>Spiralia</taxon>
        <taxon>Lophotrochozoa</taxon>
        <taxon>Platyhelminthes</taxon>
        <taxon>Cestoda</taxon>
        <taxon>Eucestoda</taxon>
        <taxon>Cyclophyllidea</taxon>
        <taxon>Taeniidae</taxon>
        <taxon>Echinococcus</taxon>
    </lineage>
</organism>
<protein>
    <submittedName>
        <fullName evidence="3">Calcium binding protein</fullName>
    </submittedName>
</protein>
<evidence type="ECO:0000259" key="2">
    <source>
        <dbReference type="PROSITE" id="PS50222"/>
    </source>
</evidence>
<dbReference type="STRING" id="6211.A0A068Y5M3"/>
<dbReference type="SMART" id="SM00054">
    <property type="entry name" value="EFh"/>
    <property type="match status" value="2"/>
</dbReference>
<dbReference type="InterPro" id="IPR002048">
    <property type="entry name" value="EF_hand_dom"/>
</dbReference>
<dbReference type="Proteomes" id="UP000017246">
    <property type="component" value="Unassembled WGS sequence"/>
</dbReference>
<name>A0A068Y5M3_ECHMU</name>
<dbReference type="EMBL" id="LN902843">
    <property type="protein sequence ID" value="CDS37443.1"/>
    <property type="molecule type" value="Genomic_DNA"/>
</dbReference>
<dbReference type="CDD" id="cd00051">
    <property type="entry name" value="EFh"/>
    <property type="match status" value="1"/>
</dbReference>